<protein>
    <recommendedName>
        <fullName evidence="4">C-type lectin domain-containing protein</fullName>
    </recommendedName>
</protein>
<dbReference type="AlphaFoldDB" id="A0A8B6GS48"/>
<evidence type="ECO:0000256" key="1">
    <source>
        <dbReference type="SAM" id="MobiDB-lite"/>
    </source>
</evidence>
<gene>
    <name evidence="5" type="ORF">MGAL_10B068600</name>
</gene>
<accession>A0A8B6GS48</accession>
<evidence type="ECO:0000256" key="3">
    <source>
        <dbReference type="SAM" id="SignalP"/>
    </source>
</evidence>
<dbReference type="EMBL" id="UYJE01008843">
    <property type="protein sequence ID" value="VDI67801.1"/>
    <property type="molecule type" value="Genomic_DNA"/>
</dbReference>
<evidence type="ECO:0000313" key="6">
    <source>
        <dbReference type="Proteomes" id="UP000596742"/>
    </source>
</evidence>
<sequence>MVALALFTFIIGLGAVIPDCDKGWALFQGECLYFSRTAKVWLDAEADCRRHQAFLATDDNQAKHNFIADFLNVFTSWGLNHFWLGASDYTFENRWQWLETGGVISGFSAWLPGYPNGNLSQNCMMTVFNGSQLYWDDQRCDSHHGHKTAGLHYICEKPDPDYNAGSIIGISLTSATCPRGWAEFDGECLYFSKTPKTWVDAEASCTYIPTTTPMKTTPTTTTTTPTTTTMTTTTPTTTTTIPTTTTTTPTTTTTIPTTTTTTPTTTATTPTTPTTTTTRQTTTPTTILPTTTAKAAIKKATSTVTTAKPTMTTQTKTTPTTTKNRKSTQTTTNRMTASTMITSQNGNSVKQGQTPNVHKKIPGHNCFKSEPVVLFATFCSILLFALGAAGGILGYMVFKMKNQLKAMNSSKDSFDINSEK</sequence>
<dbReference type="PANTHER" id="PTHR45710">
    <property type="entry name" value="C-TYPE LECTIN DOMAIN-CONTAINING PROTEIN 180"/>
    <property type="match status" value="1"/>
</dbReference>
<dbReference type="CDD" id="cd00037">
    <property type="entry name" value="CLECT"/>
    <property type="match status" value="1"/>
</dbReference>
<reference evidence="5" key="1">
    <citation type="submission" date="2018-11" db="EMBL/GenBank/DDBJ databases">
        <authorList>
            <person name="Alioto T."/>
            <person name="Alioto T."/>
        </authorList>
    </citation>
    <scope>NUCLEOTIDE SEQUENCE</scope>
</reference>
<feature type="region of interest" description="Disordered" evidence="1">
    <location>
        <begin position="216"/>
        <end position="283"/>
    </location>
</feature>
<feature type="domain" description="C-type lectin" evidence="4">
    <location>
        <begin position="27"/>
        <end position="141"/>
    </location>
</feature>
<feature type="signal peptide" evidence="3">
    <location>
        <begin position="1"/>
        <end position="15"/>
    </location>
</feature>
<dbReference type="Gene3D" id="3.10.100.10">
    <property type="entry name" value="Mannose-Binding Protein A, subunit A"/>
    <property type="match status" value="2"/>
</dbReference>
<dbReference type="SUPFAM" id="SSF56436">
    <property type="entry name" value="C-type lectin-like"/>
    <property type="match status" value="2"/>
</dbReference>
<feature type="transmembrane region" description="Helical" evidence="2">
    <location>
        <begin position="372"/>
        <end position="398"/>
    </location>
</feature>
<dbReference type="InterPro" id="IPR001304">
    <property type="entry name" value="C-type_lectin-like"/>
</dbReference>
<keyword evidence="2" id="KW-0812">Transmembrane</keyword>
<comment type="caution">
    <text evidence="5">The sequence shown here is derived from an EMBL/GenBank/DDBJ whole genome shotgun (WGS) entry which is preliminary data.</text>
</comment>
<name>A0A8B6GS48_MYTGA</name>
<organism evidence="5 6">
    <name type="scientific">Mytilus galloprovincialis</name>
    <name type="common">Mediterranean mussel</name>
    <dbReference type="NCBI Taxonomy" id="29158"/>
    <lineage>
        <taxon>Eukaryota</taxon>
        <taxon>Metazoa</taxon>
        <taxon>Spiralia</taxon>
        <taxon>Lophotrochozoa</taxon>
        <taxon>Mollusca</taxon>
        <taxon>Bivalvia</taxon>
        <taxon>Autobranchia</taxon>
        <taxon>Pteriomorphia</taxon>
        <taxon>Mytilida</taxon>
        <taxon>Mytiloidea</taxon>
        <taxon>Mytilidae</taxon>
        <taxon>Mytilinae</taxon>
        <taxon>Mytilus</taxon>
    </lineage>
</organism>
<evidence type="ECO:0000313" key="5">
    <source>
        <dbReference type="EMBL" id="VDI67801.1"/>
    </source>
</evidence>
<dbReference type="InterPro" id="IPR016186">
    <property type="entry name" value="C-type_lectin-like/link_sf"/>
</dbReference>
<dbReference type="InterPro" id="IPR016187">
    <property type="entry name" value="CTDL_fold"/>
</dbReference>
<dbReference type="PANTHER" id="PTHR45710:SF26">
    <property type="entry name" value="RH26557P"/>
    <property type="match status" value="1"/>
</dbReference>
<evidence type="ECO:0000256" key="2">
    <source>
        <dbReference type="SAM" id="Phobius"/>
    </source>
</evidence>
<dbReference type="InterPro" id="IPR050828">
    <property type="entry name" value="C-type_lectin/matrix_domain"/>
</dbReference>
<keyword evidence="2" id="KW-0472">Membrane</keyword>
<dbReference type="Proteomes" id="UP000596742">
    <property type="component" value="Unassembled WGS sequence"/>
</dbReference>
<keyword evidence="6" id="KW-1185">Reference proteome</keyword>
<dbReference type="OrthoDB" id="6081947at2759"/>
<proteinExistence type="predicted"/>
<keyword evidence="3" id="KW-0732">Signal</keyword>
<dbReference type="PROSITE" id="PS50041">
    <property type="entry name" value="C_TYPE_LECTIN_2"/>
    <property type="match status" value="1"/>
</dbReference>
<feature type="region of interest" description="Disordered" evidence="1">
    <location>
        <begin position="312"/>
        <end position="331"/>
    </location>
</feature>
<feature type="chain" id="PRO_5032881483" description="C-type lectin domain-containing protein" evidence="3">
    <location>
        <begin position="16"/>
        <end position="420"/>
    </location>
</feature>
<dbReference type="SMART" id="SM00034">
    <property type="entry name" value="CLECT"/>
    <property type="match status" value="1"/>
</dbReference>
<dbReference type="Pfam" id="PF00059">
    <property type="entry name" value="Lectin_C"/>
    <property type="match status" value="1"/>
</dbReference>
<keyword evidence="2" id="KW-1133">Transmembrane helix</keyword>
<evidence type="ECO:0000259" key="4">
    <source>
        <dbReference type="PROSITE" id="PS50041"/>
    </source>
</evidence>